<dbReference type="EMBL" id="KN825551">
    <property type="protein sequence ID" value="KIK86934.1"/>
    <property type="molecule type" value="Genomic_DNA"/>
</dbReference>
<dbReference type="InParanoid" id="A0A0D0DSK5"/>
<name>A0A0D0DSK5_9AGAM</name>
<sequence length="90" mass="10506">RNGRCTGEEIQRVFISYQRRRKPLKSQSSFASISEVIKHCTPSSALDHRGPPSKRNSLSERRGFDRRSSPWQILCPQPTLDRRIAEHFRN</sequence>
<organism evidence="2 3">
    <name type="scientific">Paxillus rubicundulus Ve08.2h10</name>
    <dbReference type="NCBI Taxonomy" id="930991"/>
    <lineage>
        <taxon>Eukaryota</taxon>
        <taxon>Fungi</taxon>
        <taxon>Dikarya</taxon>
        <taxon>Basidiomycota</taxon>
        <taxon>Agaricomycotina</taxon>
        <taxon>Agaricomycetes</taxon>
        <taxon>Agaricomycetidae</taxon>
        <taxon>Boletales</taxon>
        <taxon>Paxilineae</taxon>
        <taxon>Paxillaceae</taxon>
        <taxon>Paxillus</taxon>
    </lineage>
</organism>
<gene>
    <name evidence="2" type="ORF">PAXRUDRAFT_691942</name>
</gene>
<feature type="compositionally biased region" description="Basic and acidic residues" evidence="1">
    <location>
        <begin position="57"/>
        <end position="68"/>
    </location>
</feature>
<evidence type="ECO:0000313" key="3">
    <source>
        <dbReference type="Proteomes" id="UP000054538"/>
    </source>
</evidence>
<keyword evidence="3" id="KW-1185">Reference proteome</keyword>
<evidence type="ECO:0000256" key="1">
    <source>
        <dbReference type="SAM" id="MobiDB-lite"/>
    </source>
</evidence>
<dbReference type="Proteomes" id="UP000054538">
    <property type="component" value="Unassembled WGS sequence"/>
</dbReference>
<proteinExistence type="predicted"/>
<reference evidence="2 3" key="1">
    <citation type="submission" date="2014-04" db="EMBL/GenBank/DDBJ databases">
        <authorList>
            <consortium name="DOE Joint Genome Institute"/>
            <person name="Kuo A."/>
            <person name="Kohler A."/>
            <person name="Jargeat P."/>
            <person name="Nagy L.G."/>
            <person name="Floudas D."/>
            <person name="Copeland A."/>
            <person name="Barry K.W."/>
            <person name="Cichocki N."/>
            <person name="Veneault-Fourrey C."/>
            <person name="LaButti K."/>
            <person name="Lindquist E.A."/>
            <person name="Lipzen A."/>
            <person name="Lundell T."/>
            <person name="Morin E."/>
            <person name="Murat C."/>
            <person name="Sun H."/>
            <person name="Tunlid A."/>
            <person name="Henrissat B."/>
            <person name="Grigoriev I.V."/>
            <person name="Hibbett D.S."/>
            <person name="Martin F."/>
            <person name="Nordberg H.P."/>
            <person name="Cantor M.N."/>
            <person name="Hua S.X."/>
        </authorList>
    </citation>
    <scope>NUCLEOTIDE SEQUENCE [LARGE SCALE GENOMIC DNA]</scope>
    <source>
        <strain evidence="2 3">Ve08.2h10</strain>
    </source>
</reference>
<reference evidence="3" key="2">
    <citation type="submission" date="2015-01" db="EMBL/GenBank/DDBJ databases">
        <title>Evolutionary Origins and Diversification of the Mycorrhizal Mutualists.</title>
        <authorList>
            <consortium name="DOE Joint Genome Institute"/>
            <consortium name="Mycorrhizal Genomics Consortium"/>
            <person name="Kohler A."/>
            <person name="Kuo A."/>
            <person name="Nagy L.G."/>
            <person name="Floudas D."/>
            <person name="Copeland A."/>
            <person name="Barry K.W."/>
            <person name="Cichocki N."/>
            <person name="Veneault-Fourrey C."/>
            <person name="LaButti K."/>
            <person name="Lindquist E.A."/>
            <person name="Lipzen A."/>
            <person name="Lundell T."/>
            <person name="Morin E."/>
            <person name="Murat C."/>
            <person name="Riley R."/>
            <person name="Ohm R."/>
            <person name="Sun H."/>
            <person name="Tunlid A."/>
            <person name="Henrissat B."/>
            <person name="Grigoriev I.V."/>
            <person name="Hibbett D.S."/>
            <person name="Martin F."/>
        </authorList>
    </citation>
    <scope>NUCLEOTIDE SEQUENCE [LARGE SCALE GENOMIC DNA]</scope>
    <source>
        <strain evidence="3">Ve08.2h10</strain>
    </source>
</reference>
<dbReference type="HOGENOM" id="CLU_2446712_0_0_1"/>
<evidence type="ECO:0000313" key="2">
    <source>
        <dbReference type="EMBL" id="KIK86934.1"/>
    </source>
</evidence>
<accession>A0A0D0DSK5</accession>
<protein>
    <submittedName>
        <fullName evidence="2">Uncharacterized protein</fullName>
    </submittedName>
</protein>
<feature type="non-terminal residue" evidence="2">
    <location>
        <position position="1"/>
    </location>
</feature>
<dbReference type="AlphaFoldDB" id="A0A0D0DSK5"/>
<feature type="region of interest" description="Disordered" evidence="1">
    <location>
        <begin position="42"/>
        <end position="72"/>
    </location>
</feature>